<keyword evidence="3 5" id="KW-1133">Transmembrane helix</keyword>
<dbReference type="PANTHER" id="PTHR37958">
    <property type="entry name" value="SODIUM-POTASSIUM/PROTON ANTIPORTER CHAA"/>
    <property type="match status" value="1"/>
</dbReference>
<dbReference type="InterPro" id="IPR052946">
    <property type="entry name" value="Alkaline_pH_Ca-Antiporter"/>
</dbReference>
<evidence type="ECO:0000256" key="4">
    <source>
        <dbReference type="ARBA" id="ARBA00023136"/>
    </source>
</evidence>
<keyword evidence="2 5" id="KW-0812">Transmembrane</keyword>
<dbReference type="RefSeq" id="WP_404548839.1">
    <property type="nucleotide sequence ID" value="NZ_JADIKJ010000019.1"/>
</dbReference>
<dbReference type="Proteomes" id="UP001620461">
    <property type="component" value="Unassembled WGS sequence"/>
</dbReference>
<feature type="transmembrane region" description="Helical" evidence="5">
    <location>
        <begin position="355"/>
        <end position="373"/>
    </location>
</feature>
<organism evidence="7 8">
    <name type="scientific">Dyella jejuensis</name>
    <dbReference type="NCBI Taxonomy" id="1432009"/>
    <lineage>
        <taxon>Bacteria</taxon>
        <taxon>Pseudomonadati</taxon>
        <taxon>Pseudomonadota</taxon>
        <taxon>Gammaproteobacteria</taxon>
        <taxon>Lysobacterales</taxon>
        <taxon>Rhodanobacteraceae</taxon>
        <taxon>Dyella</taxon>
    </lineage>
</organism>
<dbReference type="PANTHER" id="PTHR37958:SF1">
    <property type="entry name" value="SODIUM-POTASSIUM_PROTON ANTIPORTER CHAA"/>
    <property type="match status" value="1"/>
</dbReference>
<keyword evidence="4 5" id="KW-0472">Membrane</keyword>
<feature type="transmembrane region" description="Helical" evidence="5">
    <location>
        <begin position="329"/>
        <end position="348"/>
    </location>
</feature>
<comment type="caution">
    <text evidence="7">The sequence shown here is derived from an EMBL/GenBank/DDBJ whole genome shotgun (WGS) entry which is preliminary data.</text>
</comment>
<accession>A0ABW8JNW1</accession>
<feature type="transmembrane region" description="Helical" evidence="5">
    <location>
        <begin position="174"/>
        <end position="196"/>
    </location>
</feature>
<evidence type="ECO:0000313" key="8">
    <source>
        <dbReference type="Proteomes" id="UP001620461"/>
    </source>
</evidence>
<dbReference type="Gene3D" id="1.20.1420.30">
    <property type="entry name" value="NCX, central ion-binding region"/>
    <property type="match status" value="1"/>
</dbReference>
<feature type="transmembrane region" description="Helical" evidence="5">
    <location>
        <begin position="145"/>
        <end position="162"/>
    </location>
</feature>
<comment type="subcellular location">
    <subcellularLocation>
        <location evidence="1">Membrane</location>
        <topology evidence="1">Multi-pass membrane protein</topology>
    </subcellularLocation>
</comment>
<feature type="transmembrane region" description="Helical" evidence="5">
    <location>
        <begin position="111"/>
        <end position="133"/>
    </location>
</feature>
<dbReference type="EMBL" id="JADIKJ010000019">
    <property type="protein sequence ID" value="MFK2901916.1"/>
    <property type="molecule type" value="Genomic_DNA"/>
</dbReference>
<feature type="domain" description="Sodium/calcium exchanger membrane region" evidence="6">
    <location>
        <begin position="231"/>
        <end position="373"/>
    </location>
</feature>
<feature type="transmembrane region" description="Helical" evidence="5">
    <location>
        <begin position="296"/>
        <end position="317"/>
    </location>
</feature>
<evidence type="ECO:0000256" key="2">
    <source>
        <dbReference type="ARBA" id="ARBA00022692"/>
    </source>
</evidence>
<dbReference type="Pfam" id="PF01699">
    <property type="entry name" value="Na_Ca_ex"/>
    <property type="match status" value="2"/>
</dbReference>
<dbReference type="InterPro" id="IPR044880">
    <property type="entry name" value="NCX_ion-bd_dom_sf"/>
</dbReference>
<feature type="transmembrane region" description="Helical" evidence="5">
    <location>
        <begin position="44"/>
        <end position="65"/>
    </location>
</feature>
<name>A0ABW8JNW1_9GAMM</name>
<evidence type="ECO:0000259" key="6">
    <source>
        <dbReference type="Pfam" id="PF01699"/>
    </source>
</evidence>
<evidence type="ECO:0000256" key="3">
    <source>
        <dbReference type="ARBA" id="ARBA00022989"/>
    </source>
</evidence>
<evidence type="ECO:0000313" key="7">
    <source>
        <dbReference type="EMBL" id="MFK2901916.1"/>
    </source>
</evidence>
<feature type="transmembrane region" description="Helical" evidence="5">
    <location>
        <begin position="77"/>
        <end position="99"/>
    </location>
</feature>
<evidence type="ECO:0000256" key="1">
    <source>
        <dbReference type="ARBA" id="ARBA00004141"/>
    </source>
</evidence>
<feature type="transmembrane region" description="Helical" evidence="5">
    <location>
        <begin position="232"/>
        <end position="251"/>
    </location>
</feature>
<keyword evidence="8" id="KW-1185">Reference proteome</keyword>
<proteinExistence type="predicted"/>
<gene>
    <name evidence="7" type="ORF">ISP15_16375</name>
</gene>
<protein>
    <submittedName>
        <fullName evidence="7">Calcium:proton antiporter</fullName>
    </submittedName>
</protein>
<feature type="domain" description="Sodium/calcium exchanger membrane region" evidence="6">
    <location>
        <begin position="46"/>
        <end position="198"/>
    </location>
</feature>
<sequence>MGMYPTGMATLRKEWFLVLSLATTAAFALRGEVLTSGLSNPYRLGLVFFWLFAVVLGSALAVVRHADHLAEKLGEPFGTLVLTICITSIEVISITAIMLHGANNPTLARDTLFAVTMIVLNGMVGLSLLWGGWRHREQHYNLQGANTYLGVIIPLGVLGLVMPDYTITTSGATLSLAQEIFVALISVGLYAAFLFLQTSRHRAYFMTHDDVCDASDAAVTTTTESPRTSKHVLLLAIYMALIVYLAEKLAPPVDYVVETLGKPAALAGLAMAVLVATPEIIGAVRAAGRNHLQRSMNIFLGSVLSTIGLTIPAILIISELTHHPIVLGLQHTDLLLFLLTLALCMVTFSSGRTNILQGGVHLILFVAYLFLIFQG</sequence>
<feature type="transmembrane region" description="Helical" evidence="5">
    <location>
        <begin position="263"/>
        <end position="284"/>
    </location>
</feature>
<reference evidence="7 8" key="1">
    <citation type="submission" date="2020-10" db="EMBL/GenBank/DDBJ databases">
        <title>Phylogeny of dyella-like bacteria.</title>
        <authorList>
            <person name="Fu J."/>
        </authorList>
    </citation>
    <scope>NUCLEOTIDE SEQUENCE [LARGE SCALE GENOMIC DNA]</scope>
    <source>
        <strain evidence="7 8">JP1</strain>
    </source>
</reference>
<evidence type="ECO:0000256" key="5">
    <source>
        <dbReference type="SAM" id="Phobius"/>
    </source>
</evidence>
<dbReference type="InterPro" id="IPR004837">
    <property type="entry name" value="NaCa_Exmemb"/>
</dbReference>